<keyword evidence="10" id="KW-1185">Reference proteome</keyword>
<name>A0A8K0SU64_9HYPO</name>
<evidence type="ECO:0000313" key="10">
    <source>
        <dbReference type="Proteomes" id="UP000813444"/>
    </source>
</evidence>
<feature type="transmembrane region" description="Helical" evidence="7">
    <location>
        <begin position="226"/>
        <end position="245"/>
    </location>
</feature>
<feature type="transmembrane region" description="Helical" evidence="7">
    <location>
        <begin position="144"/>
        <end position="167"/>
    </location>
</feature>
<dbReference type="Pfam" id="PF20684">
    <property type="entry name" value="Fung_rhodopsin"/>
    <property type="match status" value="1"/>
</dbReference>
<feature type="domain" description="Rhodopsin" evidence="8">
    <location>
        <begin position="52"/>
        <end position="289"/>
    </location>
</feature>
<dbReference type="OrthoDB" id="5401779at2759"/>
<protein>
    <recommendedName>
        <fullName evidence="8">Rhodopsin domain-containing protein</fullName>
    </recommendedName>
</protein>
<evidence type="ECO:0000256" key="2">
    <source>
        <dbReference type="ARBA" id="ARBA00022692"/>
    </source>
</evidence>
<feature type="transmembrane region" description="Helical" evidence="7">
    <location>
        <begin position="265"/>
        <end position="284"/>
    </location>
</feature>
<comment type="caution">
    <text evidence="9">The sequence shown here is derived from an EMBL/GenBank/DDBJ whole genome shotgun (WGS) entry which is preliminary data.</text>
</comment>
<reference evidence="9" key="1">
    <citation type="journal article" date="2021" name="Nat. Commun.">
        <title>Genetic determinants of endophytism in the Arabidopsis root mycobiome.</title>
        <authorList>
            <person name="Mesny F."/>
            <person name="Miyauchi S."/>
            <person name="Thiergart T."/>
            <person name="Pickel B."/>
            <person name="Atanasova L."/>
            <person name="Karlsson M."/>
            <person name="Huettel B."/>
            <person name="Barry K.W."/>
            <person name="Haridas S."/>
            <person name="Chen C."/>
            <person name="Bauer D."/>
            <person name="Andreopoulos W."/>
            <person name="Pangilinan J."/>
            <person name="LaButti K."/>
            <person name="Riley R."/>
            <person name="Lipzen A."/>
            <person name="Clum A."/>
            <person name="Drula E."/>
            <person name="Henrissat B."/>
            <person name="Kohler A."/>
            <person name="Grigoriev I.V."/>
            <person name="Martin F.M."/>
            <person name="Hacquard S."/>
        </authorList>
    </citation>
    <scope>NUCLEOTIDE SEQUENCE</scope>
    <source>
        <strain evidence="9">MPI-CAGE-CH-0235</strain>
    </source>
</reference>
<evidence type="ECO:0000256" key="7">
    <source>
        <dbReference type="SAM" id="Phobius"/>
    </source>
</evidence>
<dbReference type="GO" id="GO:0016020">
    <property type="term" value="C:membrane"/>
    <property type="evidence" value="ECO:0007669"/>
    <property type="project" value="UniProtKB-SubCell"/>
</dbReference>
<sequence>MATIVNGIPVLIPPPEGYEVDFENPQRNAHISMYIVFGIGMVVSHAFLGQYLYVKLWLRHKLDLEIVMVILAYLTSLVTQGLLIYGFANDLIGVHAWEMPITNFMEFMRIFFITPLLFCPLVAFAKLALALFYRGLSPQTWWRWSIDSVIAFIILYNIAIFFALLFACDPIQMSWDLTIADGTCLDRPSIYVSQVSFGTASDVMLFLVPVPLVLQLRIPRAQKVGLIAIFAIGLVTLITGVVRIAMLVLPDFTSLDQTWVVPPPIIVSIAEINLLFVCATIPTLKGFFRHVAPSVFGDTKRGYGYQRTGGHSSGPYKDHTLRTIGGGPNYARRNRGEDSFVMTNVSTKNHDASVTVAQPEPAADSSSEGQGDGTGEGSRGVGENQTWDARAAARDTDAIVQTRTVTVSYSYPR</sequence>
<keyword evidence="2 7" id="KW-0812">Transmembrane</keyword>
<feature type="transmembrane region" description="Helical" evidence="7">
    <location>
        <begin position="31"/>
        <end position="54"/>
    </location>
</feature>
<feature type="transmembrane region" description="Helical" evidence="7">
    <location>
        <begin position="66"/>
        <end position="87"/>
    </location>
</feature>
<evidence type="ECO:0000313" key="9">
    <source>
        <dbReference type="EMBL" id="KAH7317034.1"/>
    </source>
</evidence>
<keyword evidence="4 7" id="KW-0472">Membrane</keyword>
<evidence type="ECO:0000256" key="5">
    <source>
        <dbReference type="ARBA" id="ARBA00038359"/>
    </source>
</evidence>
<evidence type="ECO:0000259" key="8">
    <source>
        <dbReference type="Pfam" id="PF20684"/>
    </source>
</evidence>
<keyword evidence="3 7" id="KW-1133">Transmembrane helix</keyword>
<accession>A0A8K0SU64</accession>
<dbReference type="PANTHER" id="PTHR33048">
    <property type="entry name" value="PTH11-LIKE INTEGRAL MEMBRANE PROTEIN (AFU_ORTHOLOGUE AFUA_5G11245)"/>
    <property type="match status" value="1"/>
</dbReference>
<comment type="similarity">
    <text evidence="5">Belongs to the SAT4 family.</text>
</comment>
<organism evidence="9 10">
    <name type="scientific">Stachybotrys elegans</name>
    <dbReference type="NCBI Taxonomy" id="80388"/>
    <lineage>
        <taxon>Eukaryota</taxon>
        <taxon>Fungi</taxon>
        <taxon>Dikarya</taxon>
        <taxon>Ascomycota</taxon>
        <taxon>Pezizomycotina</taxon>
        <taxon>Sordariomycetes</taxon>
        <taxon>Hypocreomycetidae</taxon>
        <taxon>Hypocreales</taxon>
        <taxon>Stachybotryaceae</taxon>
        <taxon>Stachybotrys</taxon>
    </lineage>
</organism>
<evidence type="ECO:0000256" key="4">
    <source>
        <dbReference type="ARBA" id="ARBA00023136"/>
    </source>
</evidence>
<dbReference type="EMBL" id="JAGPNK010000008">
    <property type="protein sequence ID" value="KAH7317034.1"/>
    <property type="molecule type" value="Genomic_DNA"/>
</dbReference>
<feature type="transmembrane region" description="Helical" evidence="7">
    <location>
        <begin position="195"/>
        <end position="214"/>
    </location>
</feature>
<proteinExistence type="inferred from homology"/>
<feature type="region of interest" description="Disordered" evidence="6">
    <location>
        <begin position="357"/>
        <end position="397"/>
    </location>
</feature>
<dbReference type="Proteomes" id="UP000813444">
    <property type="component" value="Unassembled WGS sequence"/>
</dbReference>
<evidence type="ECO:0000256" key="6">
    <source>
        <dbReference type="SAM" id="MobiDB-lite"/>
    </source>
</evidence>
<feature type="compositionally biased region" description="Gly residues" evidence="6">
    <location>
        <begin position="370"/>
        <end position="380"/>
    </location>
</feature>
<dbReference type="InterPro" id="IPR052337">
    <property type="entry name" value="SAT4-like"/>
</dbReference>
<dbReference type="PANTHER" id="PTHR33048:SF124">
    <property type="entry name" value="INTEGRAL MEMBRANE PROTEIN"/>
    <property type="match status" value="1"/>
</dbReference>
<dbReference type="InterPro" id="IPR049326">
    <property type="entry name" value="Rhodopsin_dom_fungi"/>
</dbReference>
<comment type="subcellular location">
    <subcellularLocation>
        <location evidence="1">Membrane</location>
        <topology evidence="1">Multi-pass membrane protein</topology>
    </subcellularLocation>
</comment>
<evidence type="ECO:0000256" key="3">
    <source>
        <dbReference type="ARBA" id="ARBA00022989"/>
    </source>
</evidence>
<feature type="transmembrane region" description="Helical" evidence="7">
    <location>
        <begin position="107"/>
        <end position="132"/>
    </location>
</feature>
<dbReference type="AlphaFoldDB" id="A0A8K0SU64"/>
<gene>
    <name evidence="9" type="ORF">B0I35DRAFT_512840</name>
</gene>
<evidence type="ECO:0000256" key="1">
    <source>
        <dbReference type="ARBA" id="ARBA00004141"/>
    </source>
</evidence>